<keyword evidence="6 7" id="KW-0378">Hydrolase</keyword>
<comment type="function">
    <text evidence="2">Catalyzes the hydrolysis of 5-hydroxyisourate (HIU) to 2-oxo-4-hydroxy-4-carboxy-5-ureidoimidazoline (OHCU).</text>
</comment>
<dbReference type="InterPro" id="IPR014306">
    <property type="entry name" value="Hydroxyisourate_hydrolase"/>
</dbReference>
<evidence type="ECO:0000256" key="2">
    <source>
        <dbReference type="ARBA" id="ARBA00002704"/>
    </source>
</evidence>
<dbReference type="OrthoDB" id="9792386at2"/>
<dbReference type="PROSITE" id="PS00768">
    <property type="entry name" value="TRANSTHYRETIN_1"/>
    <property type="match status" value="1"/>
</dbReference>
<dbReference type="CDD" id="cd05822">
    <property type="entry name" value="TLP_HIUase"/>
    <property type="match status" value="1"/>
</dbReference>
<evidence type="ECO:0000256" key="5">
    <source>
        <dbReference type="ARBA" id="ARBA00022631"/>
    </source>
</evidence>
<accession>A0A433KHM4</accession>
<evidence type="ECO:0000259" key="8">
    <source>
        <dbReference type="Pfam" id="PF00576"/>
    </source>
</evidence>
<evidence type="ECO:0000256" key="4">
    <source>
        <dbReference type="ARBA" id="ARBA00011881"/>
    </source>
</evidence>
<dbReference type="RefSeq" id="WP_126948495.1">
    <property type="nucleotide sequence ID" value="NZ_RZHG01000025.1"/>
</dbReference>
<dbReference type="PANTHER" id="PTHR10395">
    <property type="entry name" value="URICASE AND TRANSTHYRETIN-RELATED"/>
    <property type="match status" value="1"/>
</dbReference>
<evidence type="ECO:0000313" key="10">
    <source>
        <dbReference type="Proteomes" id="UP000287336"/>
    </source>
</evidence>
<feature type="domain" description="Transthyretin/hydroxyisourate hydrolase" evidence="8">
    <location>
        <begin position="4"/>
        <end position="124"/>
    </location>
</feature>
<dbReference type="InterPro" id="IPR036817">
    <property type="entry name" value="Transthyretin/HIU_hydrolase_sf"/>
</dbReference>
<dbReference type="PANTHER" id="PTHR10395:SF7">
    <property type="entry name" value="5-HYDROXYISOURATE HYDROLASE"/>
    <property type="match status" value="1"/>
</dbReference>
<dbReference type="GO" id="GO:0033971">
    <property type="term" value="F:hydroxyisourate hydrolase activity"/>
    <property type="evidence" value="ECO:0007669"/>
    <property type="project" value="UniProtKB-EC"/>
</dbReference>
<dbReference type="Pfam" id="PF00576">
    <property type="entry name" value="Transthyretin"/>
    <property type="match status" value="1"/>
</dbReference>
<evidence type="ECO:0000313" key="9">
    <source>
        <dbReference type="EMBL" id="RUR28621.1"/>
    </source>
</evidence>
<comment type="catalytic activity">
    <reaction evidence="1 7">
        <text>5-hydroxyisourate + H2O = 5-hydroxy-2-oxo-4-ureido-2,5-dihydro-1H-imidazole-5-carboxylate + H(+)</text>
        <dbReference type="Rhea" id="RHEA:23736"/>
        <dbReference type="ChEBI" id="CHEBI:15377"/>
        <dbReference type="ChEBI" id="CHEBI:15378"/>
        <dbReference type="ChEBI" id="CHEBI:18072"/>
        <dbReference type="ChEBI" id="CHEBI:58639"/>
        <dbReference type="EC" id="3.5.2.17"/>
    </reaction>
</comment>
<dbReference type="Gene3D" id="2.60.40.180">
    <property type="entry name" value="Transthyretin/hydroxyisourate hydrolase domain"/>
    <property type="match status" value="1"/>
</dbReference>
<protein>
    <recommendedName>
        <fullName evidence="7">5-hydroxyisourate hydrolase</fullName>
        <shortName evidence="7">HIU hydrolase</shortName>
        <shortName evidence="7">HIUHase</shortName>
        <ecNumber evidence="7">3.5.2.17</ecNumber>
    </recommendedName>
</protein>
<organism evidence="9 10">
    <name type="scientific">Vreelandella andesensis</name>
    <dbReference type="NCBI Taxonomy" id="447567"/>
    <lineage>
        <taxon>Bacteria</taxon>
        <taxon>Pseudomonadati</taxon>
        <taxon>Pseudomonadota</taxon>
        <taxon>Gammaproteobacteria</taxon>
        <taxon>Oceanospirillales</taxon>
        <taxon>Halomonadaceae</taxon>
        <taxon>Vreelandella</taxon>
    </lineage>
</organism>
<dbReference type="Proteomes" id="UP000287336">
    <property type="component" value="Unassembled WGS sequence"/>
</dbReference>
<sequence>MGYVTTHVLDTAHGCPGEGVKIDLYRVLNGERRFLKTIITNDDGRCDHPLLEGAELQEGEYELEFYAGDYFASCGGRVGKGRVVNDSEPAFLNVIPLRFGVNDATQHYHVPLLVSPYAYSTYRGS</sequence>
<comment type="caution">
    <text evidence="9">The sequence shown here is derived from an EMBL/GenBank/DDBJ whole genome shotgun (WGS) entry which is preliminary data.</text>
</comment>
<dbReference type="EMBL" id="RZHG01000025">
    <property type="protein sequence ID" value="RUR28621.1"/>
    <property type="molecule type" value="Genomic_DNA"/>
</dbReference>
<gene>
    <name evidence="9" type="primary">uraH</name>
    <name evidence="9" type="ORF">ELY33_13825</name>
</gene>
<evidence type="ECO:0000256" key="1">
    <source>
        <dbReference type="ARBA" id="ARBA00001043"/>
    </source>
</evidence>
<name>A0A433KHM4_9GAMM</name>
<comment type="subunit">
    <text evidence="4 7">Homotetramer.</text>
</comment>
<dbReference type="AlphaFoldDB" id="A0A433KHM4"/>
<keyword evidence="5 7" id="KW-0659">Purine metabolism</keyword>
<reference evidence="9 10" key="1">
    <citation type="submission" date="2018-12" db="EMBL/GenBank/DDBJ databases">
        <title>three novel Halomonas strain isolated from plants.</title>
        <authorList>
            <person name="Sun C."/>
        </authorList>
    </citation>
    <scope>NUCLEOTIDE SEQUENCE [LARGE SCALE GENOMIC DNA]</scope>
    <source>
        <strain evidence="9 10">DSM 19434</strain>
    </source>
</reference>
<dbReference type="EC" id="3.5.2.17" evidence="7"/>
<dbReference type="NCBIfam" id="TIGR02962">
    <property type="entry name" value="hdxy_isourate"/>
    <property type="match status" value="1"/>
</dbReference>
<keyword evidence="10" id="KW-1185">Reference proteome</keyword>
<dbReference type="SUPFAM" id="SSF49472">
    <property type="entry name" value="Transthyretin (synonym: prealbumin)"/>
    <property type="match status" value="1"/>
</dbReference>
<dbReference type="InterPro" id="IPR023416">
    <property type="entry name" value="Transthyretin/HIU_hydrolase_d"/>
</dbReference>
<dbReference type="GO" id="GO:0006144">
    <property type="term" value="P:purine nucleobase metabolic process"/>
    <property type="evidence" value="ECO:0007669"/>
    <property type="project" value="UniProtKB-KW"/>
</dbReference>
<comment type="similarity">
    <text evidence="3 7">Belongs to the transthyretin family. 5-hydroxyisourate hydrolase subfamily.</text>
</comment>
<evidence type="ECO:0000256" key="3">
    <source>
        <dbReference type="ARBA" id="ARBA00009850"/>
    </source>
</evidence>
<evidence type="ECO:0000256" key="6">
    <source>
        <dbReference type="ARBA" id="ARBA00022801"/>
    </source>
</evidence>
<proteinExistence type="inferred from homology"/>
<dbReference type="FunFam" id="2.60.40.180:FF:000005">
    <property type="entry name" value="5-hydroxyisourate hydrolase"/>
    <property type="match status" value="1"/>
</dbReference>
<evidence type="ECO:0000256" key="7">
    <source>
        <dbReference type="RuleBase" id="RU361270"/>
    </source>
</evidence>
<dbReference type="InterPro" id="IPR023418">
    <property type="entry name" value="Thyroxine_BS"/>
</dbReference>